<dbReference type="Proteomes" id="UP000000644">
    <property type="component" value="Chromosome"/>
</dbReference>
<keyword evidence="2" id="KW-1185">Reference proteome</keyword>
<dbReference type="RefSeq" id="WP_011800548.1">
    <property type="nucleotide sequence ID" value="NC_008781.1"/>
</dbReference>
<protein>
    <recommendedName>
        <fullName evidence="3">NERD domain-containing protein</fullName>
    </recommendedName>
</protein>
<proteinExistence type="predicted"/>
<evidence type="ECO:0000313" key="1">
    <source>
        <dbReference type="EMBL" id="ABM36455.1"/>
    </source>
</evidence>
<name>A1VLC7_POLNA</name>
<gene>
    <name evidence="1" type="ordered locus">Pnap_1139</name>
</gene>
<dbReference type="eggNOG" id="ENOG5030NHK">
    <property type="taxonomic scope" value="Bacteria"/>
</dbReference>
<accession>A1VLC7</accession>
<reference evidence="2" key="1">
    <citation type="journal article" date="2009" name="Environ. Microbiol.">
        <title>The genome of Polaromonas naphthalenivorans strain CJ2, isolated from coal tar-contaminated sediment, reveals physiological and metabolic versatility and evolution through extensive horizontal gene transfer.</title>
        <authorList>
            <person name="Yagi J.M."/>
            <person name="Sims D."/>
            <person name="Brettin T."/>
            <person name="Bruce D."/>
            <person name="Madsen E.L."/>
        </authorList>
    </citation>
    <scope>NUCLEOTIDE SEQUENCE [LARGE SCALE GENOMIC DNA]</scope>
    <source>
        <strain evidence="2">CJ2</strain>
    </source>
</reference>
<sequence length="80" mass="9286">MPVLNIDGLRFDFPAAWQASKYDEWQFYRNQFVKQDDGIKAVDALVLSNDNTAFLIEVKDYRHPETEKPSELSQAVAHKE</sequence>
<dbReference type="AlphaFoldDB" id="A1VLC7"/>
<dbReference type="STRING" id="365044.Pnap_1139"/>
<dbReference type="KEGG" id="pna:Pnap_1139"/>
<evidence type="ECO:0000313" key="2">
    <source>
        <dbReference type="Proteomes" id="UP000000644"/>
    </source>
</evidence>
<dbReference type="HOGENOM" id="CLU_2586733_0_0_4"/>
<organism evidence="1 2">
    <name type="scientific">Polaromonas naphthalenivorans (strain CJ2)</name>
    <dbReference type="NCBI Taxonomy" id="365044"/>
    <lineage>
        <taxon>Bacteria</taxon>
        <taxon>Pseudomonadati</taxon>
        <taxon>Pseudomonadota</taxon>
        <taxon>Betaproteobacteria</taxon>
        <taxon>Burkholderiales</taxon>
        <taxon>Comamonadaceae</taxon>
        <taxon>Polaromonas</taxon>
    </lineage>
</organism>
<dbReference type="OrthoDB" id="8479564at2"/>
<evidence type="ECO:0008006" key="3">
    <source>
        <dbReference type="Google" id="ProtNLM"/>
    </source>
</evidence>
<dbReference type="EMBL" id="CP000529">
    <property type="protein sequence ID" value="ABM36455.1"/>
    <property type="molecule type" value="Genomic_DNA"/>
</dbReference>